<dbReference type="EMBL" id="CAJHNJ030000697">
    <property type="protein sequence ID" value="CAG9138640.1"/>
    <property type="molecule type" value="Genomic_DNA"/>
</dbReference>
<dbReference type="Proteomes" id="UP000653454">
    <property type="component" value="Unassembled WGS sequence"/>
</dbReference>
<organism evidence="1 2">
    <name type="scientific">Plutella xylostella</name>
    <name type="common">Diamondback moth</name>
    <name type="synonym">Plutella maculipennis</name>
    <dbReference type="NCBI Taxonomy" id="51655"/>
    <lineage>
        <taxon>Eukaryota</taxon>
        <taxon>Metazoa</taxon>
        <taxon>Ecdysozoa</taxon>
        <taxon>Arthropoda</taxon>
        <taxon>Hexapoda</taxon>
        <taxon>Insecta</taxon>
        <taxon>Pterygota</taxon>
        <taxon>Neoptera</taxon>
        <taxon>Endopterygota</taxon>
        <taxon>Lepidoptera</taxon>
        <taxon>Glossata</taxon>
        <taxon>Ditrysia</taxon>
        <taxon>Yponomeutoidea</taxon>
        <taxon>Plutellidae</taxon>
        <taxon>Plutella</taxon>
    </lineage>
</organism>
<gene>
    <name evidence="1" type="ORF">PLXY2_LOCUS16890</name>
</gene>
<protein>
    <submittedName>
        <fullName evidence="1">(diamondback moth) hypothetical protein</fullName>
    </submittedName>
</protein>
<evidence type="ECO:0000313" key="2">
    <source>
        <dbReference type="Proteomes" id="UP000653454"/>
    </source>
</evidence>
<reference evidence="1" key="1">
    <citation type="submission" date="2020-11" db="EMBL/GenBank/DDBJ databases">
        <authorList>
            <person name="Whiteford S."/>
        </authorList>
    </citation>
    <scope>NUCLEOTIDE SEQUENCE</scope>
</reference>
<name>A0A8S4GDW5_PLUXY</name>
<comment type="caution">
    <text evidence="1">The sequence shown here is derived from an EMBL/GenBank/DDBJ whole genome shotgun (WGS) entry which is preliminary data.</text>
</comment>
<evidence type="ECO:0000313" key="1">
    <source>
        <dbReference type="EMBL" id="CAG9138640.1"/>
    </source>
</evidence>
<keyword evidence="2" id="KW-1185">Reference proteome</keyword>
<accession>A0A8S4GDW5</accession>
<dbReference type="AlphaFoldDB" id="A0A8S4GDW5"/>
<proteinExistence type="predicted"/>
<sequence length="113" mass="11537">MFIFLQQNNLRVASRRVVEATAAAAGASVVVLARAEGRLDLVGGLVQLGVAEVDLLDVLLVLLVLLGLLAHLVAAEGGLDLGGGVRHGGVVGAELRLEFRLAGLRAGGLHAAE</sequence>